<feature type="domain" description="BON" evidence="10">
    <location>
        <begin position="54"/>
        <end position="123"/>
    </location>
</feature>
<keyword evidence="5 8" id="KW-1133">Transmembrane helix</keyword>
<feature type="compositionally biased region" description="Basic and acidic residues" evidence="7">
    <location>
        <begin position="415"/>
        <end position="428"/>
    </location>
</feature>
<feature type="chain" id="PRO_5022147134" evidence="9">
    <location>
        <begin position="22"/>
        <end position="525"/>
    </location>
</feature>
<dbReference type="PANTHER" id="PTHR30221">
    <property type="entry name" value="SMALL-CONDUCTANCE MECHANOSENSITIVE CHANNEL"/>
    <property type="match status" value="1"/>
</dbReference>
<dbReference type="Pfam" id="PF21082">
    <property type="entry name" value="MS_channel_3rd"/>
    <property type="match status" value="1"/>
</dbReference>
<evidence type="ECO:0000256" key="5">
    <source>
        <dbReference type="ARBA" id="ARBA00022989"/>
    </source>
</evidence>
<feature type="transmembrane region" description="Helical" evidence="8">
    <location>
        <begin position="211"/>
        <end position="232"/>
    </location>
</feature>
<evidence type="ECO:0000256" key="6">
    <source>
        <dbReference type="ARBA" id="ARBA00023136"/>
    </source>
</evidence>
<dbReference type="PROSITE" id="PS50914">
    <property type="entry name" value="BON"/>
    <property type="match status" value="1"/>
</dbReference>
<feature type="signal peptide" evidence="9">
    <location>
        <begin position="1"/>
        <end position="21"/>
    </location>
</feature>
<dbReference type="InterPro" id="IPR010920">
    <property type="entry name" value="LSM_dom_sf"/>
</dbReference>
<feature type="compositionally biased region" description="Basic and acidic residues" evidence="7">
    <location>
        <begin position="482"/>
        <end position="497"/>
    </location>
</feature>
<reference evidence="11 12" key="1">
    <citation type="submission" date="2019-02" db="EMBL/GenBank/DDBJ databases">
        <title>Deep-cultivation of Planctomycetes and their phenomic and genomic characterization uncovers novel biology.</title>
        <authorList>
            <person name="Wiegand S."/>
            <person name="Jogler M."/>
            <person name="Boedeker C."/>
            <person name="Pinto D."/>
            <person name="Vollmers J."/>
            <person name="Rivas-Marin E."/>
            <person name="Kohn T."/>
            <person name="Peeters S.H."/>
            <person name="Heuer A."/>
            <person name="Rast P."/>
            <person name="Oberbeckmann S."/>
            <person name="Bunk B."/>
            <person name="Jeske O."/>
            <person name="Meyerdierks A."/>
            <person name="Storesund J.E."/>
            <person name="Kallscheuer N."/>
            <person name="Luecker S."/>
            <person name="Lage O.M."/>
            <person name="Pohl T."/>
            <person name="Merkel B.J."/>
            <person name="Hornburger P."/>
            <person name="Mueller R.-W."/>
            <person name="Bruemmer F."/>
            <person name="Labrenz M."/>
            <person name="Spormann A.M."/>
            <person name="Op den Camp H."/>
            <person name="Overmann J."/>
            <person name="Amann R."/>
            <person name="Jetten M.S.M."/>
            <person name="Mascher T."/>
            <person name="Medema M.H."/>
            <person name="Devos D.P."/>
            <person name="Kaster A.-K."/>
            <person name="Ovreas L."/>
            <person name="Rohde M."/>
            <person name="Galperin M.Y."/>
            <person name="Jogler C."/>
        </authorList>
    </citation>
    <scope>NUCLEOTIDE SEQUENCE [LARGE SCALE GENOMIC DNA]</scope>
    <source>
        <strain evidence="11 12">CA12</strain>
    </source>
</reference>
<feature type="compositionally biased region" description="Low complexity" evidence="7">
    <location>
        <begin position="13"/>
        <end position="32"/>
    </location>
</feature>
<evidence type="ECO:0000313" key="11">
    <source>
        <dbReference type="EMBL" id="QDT14653.1"/>
    </source>
</evidence>
<dbReference type="SUPFAM" id="SSF50182">
    <property type="entry name" value="Sm-like ribonucleoproteins"/>
    <property type="match status" value="1"/>
</dbReference>
<comment type="similarity">
    <text evidence="2">Belongs to the MscS (TC 1.A.23) family.</text>
</comment>
<protein>
    <submittedName>
        <fullName evidence="11">Small-conductance mechanosensitive channel</fullName>
    </submittedName>
</protein>
<feature type="region of interest" description="Disordered" evidence="7">
    <location>
        <begin position="13"/>
        <end position="46"/>
    </location>
</feature>
<dbReference type="InterPro" id="IPR049278">
    <property type="entry name" value="MS_channel_C"/>
</dbReference>
<name>A0A517P5J6_9PLAN</name>
<proteinExistence type="inferred from homology"/>
<organism evidence="11 12">
    <name type="scientific">Alienimonas californiensis</name>
    <dbReference type="NCBI Taxonomy" id="2527989"/>
    <lineage>
        <taxon>Bacteria</taxon>
        <taxon>Pseudomonadati</taxon>
        <taxon>Planctomycetota</taxon>
        <taxon>Planctomycetia</taxon>
        <taxon>Planctomycetales</taxon>
        <taxon>Planctomycetaceae</taxon>
        <taxon>Alienimonas</taxon>
    </lineage>
</organism>
<evidence type="ECO:0000259" key="10">
    <source>
        <dbReference type="PROSITE" id="PS50914"/>
    </source>
</evidence>
<dbReference type="AlphaFoldDB" id="A0A517P5J6"/>
<keyword evidence="9" id="KW-0732">Signal</keyword>
<dbReference type="InterPro" id="IPR023408">
    <property type="entry name" value="MscS_beta-dom_sf"/>
</dbReference>
<dbReference type="Proteomes" id="UP000318741">
    <property type="component" value="Chromosome"/>
</dbReference>
<dbReference type="InterPro" id="IPR011066">
    <property type="entry name" value="MscS_channel_C_sf"/>
</dbReference>
<feature type="transmembrane region" description="Helical" evidence="8">
    <location>
        <begin position="146"/>
        <end position="167"/>
    </location>
</feature>
<dbReference type="Gene3D" id="3.30.1340.30">
    <property type="match status" value="1"/>
</dbReference>
<feature type="region of interest" description="Disordered" evidence="7">
    <location>
        <begin position="406"/>
        <end position="525"/>
    </location>
</feature>
<dbReference type="InterPro" id="IPR045275">
    <property type="entry name" value="MscS_archaea/bacteria_type"/>
</dbReference>
<accession>A0A517P5J6</accession>
<evidence type="ECO:0000256" key="3">
    <source>
        <dbReference type="ARBA" id="ARBA00022475"/>
    </source>
</evidence>
<evidence type="ECO:0000256" key="9">
    <source>
        <dbReference type="SAM" id="SignalP"/>
    </source>
</evidence>
<evidence type="ECO:0000313" key="12">
    <source>
        <dbReference type="Proteomes" id="UP000318741"/>
    </source>
</evidence>
<keyword evidence="6 8" id="KW-0472">Membrane</keyword>
<dbReference type="EMBL" id="CP036265">
    <property type="protein sequence ID" value="QDT14653.1"/>
    <property type="molecule type" value="Genomic_DNA"/>
</dbReference>
<dbReference type="InterPro" id="IPR007055">
    <property type="entry name" value="BON_dom"/>
</dbReference>
<dbReference type="Pfam" id="PF04972">
    <property type="entry name" value="BON"/>
    <property type="match status" value="1"/>
</dbReference>
<dbReference type="KEGG" id="acaf:CA12_07300"/>
<dbReference type="SUPFAM" id="SSF82689">
    <property type="entry name" value="Mechanosensitive channel protein MscS (YggB), C-terminal domain"/>
    <property type="match status" value="1"/>
</dbReference>
<evidence type="ECO:0000256" key="1">
    <source>
        <dbReference type="ARBA" id="ARBA00004651"/>
    </source>
</evidence>
<feature type="compositionally biased region" description="Pro residues" evidence="7">
    <location>
        <begin position="516"/>
        <end position="525"/>
    </location>
</feature>
<dbReference type="Pfam" id="PF00924">
    <property type="entry name" value="MS_channel_2nd"/>
    <property type="match status" value="1"/>
</dbReference>
<evidence type="ECO:0000256" key="2">
    <source>
        <dbReference type="ARBA" id="ARBA00008017"/>
    </source>
</evidence>
<keyword evidence="3" id="KW-1003">Cell membrane</keyword>
<sequence length="525" mass="54961" precursor="true">MALLSVTAPALAPASAPAAFAQDAPPATTDPVEPTEGPDERLSGQTIDVDDETDDEAIAAALEVRLRRLEDAGWIVNPSVRVGDGIVTLRGVSDTPEHRARIAELASTVGGVSVVINNLTVAPPDPFDLSRITATLRGWLTNAVAAVPYVLFALVVLGLTFFAAGLARRLARRVLGPRIENPLLETVAVRAVAILVGIVGVYLVLSVSGLTGLAAGVLGGAGLGGLVVGFAFRNIAENFLASVLLSVSQPFRAGDVVEIGAEKGVVQKVTTRGTWLMSFEGNHIQIPNGTVYTSVIRNLTANPNMRLNFVVGLDYADGVAEAQQVIADALRSHPAVLTDPEPMVLLDELGASTVNLKVYFWCDGVANSTLKVRSSVIRTVKRAVEDAGLTMPDEAREVIFPKGVPLRGLPPAWTHDGRGEDGRSDEGAHGPAAASPPEQAGPTQADPNKADDAPAVRILTPEEPIVSAGEGNLSSDTPELNDQARRSRDPDDARDLLADSPDAPRSSPDRASPDRPAAPPPPSPR</sequence>
<keyword evidence="12" id="KW-1185">Reference proteome</keyword>
<dbReference type="GO" id="GO:0005886">
    <property type="term" value="C:plasma membrane"/>
    <property type="evidence" value="ECO:0007669"/>
    <property type="project" value="UniProtKB-SubCell"/>
</dbReference>
<dbReference type="Gene3D" id="3.30.70.100">
    <property type="match status" value="1"/>
</dbReference>
<dbReference type="InterPro" id="IPR006685">
    <property type="entry name" value="MscS_channel_2nd"/>
</dbReference>
<feature type="transmembrane region" description="Helical" evidence="8">
    <location>
        <begin position="187"/>
        <end position="205"/>
    </location>
</feature>
<keyword evidence="4 8" id="KW-0812">Transmembrane</keyword>
<evidence type="ECO:0000256" key="7">
    <source>
        <dbReference type="SAM" id="MobiDB-lite"/>
    </source>
</evidence>
<dbReference type="GO" id="GO:0008381">
    <property type="term" value="F:mechanosensitive monoatomic ion channel activity"/>
    <property type="evidence" value="ECO:0007669"/>
    <property type="project" value="InterPro"/>
</dbReference>
<dbReference type="Gene3D" id="1.10.287.1260">
    <property type="match status" value="1"/>
</dbReference>
<dbReference type="PANTHER" id="PTHR30221:SF1">
    <property type="entry name" value="SMALL-CONDUCTANCE MECHANOSENSITIVE CHANNEL"/>
    <property type="match status" value="1"/>
</dbReference>
<evidence type="ECO:0000256" key="4">
    <source>
        <dbReference type="ARBA" id="ARBA00022692"/>
    </source>
</evidence>
<dbReference type="Gene3D" id="2.30.30.60">
    <property type="match status" value="1"/>
</dbReference>
<evidence type="ECO:0000256" key="8">
    <source>
        <dbReference type="SAM" id="Phobius"/>
    </source>
</evidence>
<gene>
    <name evidence="11" type="primary">mscS_2</name>
    <name evidence="11" type="ORF">CA12_07300</name>
</gene>
<comment type="subcellular location">
    <subcellularLocation>
        <location evidence="1">Cell membrane</location>
        <topology evidence="1">Multi-pass membrane protein</topology>
    </subcellularLocation>
</comment>